<keyword evidence="1" id="KW-0472">Membrane</keyword>
<comment type="caution">
    <text evidence="2">The sequence shown here is derived from an EMBL/GenBank/DDBJ whole genome shotgun (WGS) entry which is preliminary data.</text>
</comment>
<dbReference type="InterPro" id="IPR013901">
    <property type="entry name" value="Anthrone_oxy"/>
</dbReference>
<dbReference type="EMBL" id="LSBJ02000017">
    <property type="protein sequence ID" value="OAQ58533.1"/>
    <property type="molecule type" value="Genomic_DNA"/>
</dbReference>
<evidence type="ECO:0000313" key="3">
    <source>
        <dbReference type="Proteomes" id="UP000078397"/>
    </source>
</evidence>
<sequence>MSRFINTIPTAAYPLSLGLLVTSSLLFGNVGLSLCGPLPIIKDEIGSSQLTTRSRVRVWKLFFDRYYVIRGTAITIGLHLSAVGLTALPLVRSLSLTSAACSASAIVYTGFMIQPTNKSLGALNQKEELSETEDKEALRLIGNWDWLHKWRMVIYAGAWTSGVTALIATFA</sequence>
<name>A0A179F0A9_METCM</name>
<dbReference type="OrthoDB" id="5954308at2759"/>
<dbReference type="Pfam" id="PF08592">
    <property type="entry name" value="Anthrone_oxy"/>
    <property type="match status" value="1"/>
</dbReference>
<feature type="transmembrane region" description="Helical" evidence="1">
    <location>
        <begin position="67"/>
        <end position="87"/>
    </location>
</feature>
<dbReference type="Proteomes" id="UP000078397">
    <property type="component" value="Unassembled WGS sequence"/>
</dbReference>
<dbReference type="AlphaFoldDB" id="A0A179F0A9"/>
<keyword evidence="1" id="KW-0812">Transmembrane</keyword>
<accession>A0A179F0A9</accession>
<feature type="transmembrane region" description="Helical" evidence="1">
    <location>
        <begin position="152"/>
        <end position="170"/>
    </location>
</feature>
<dbReference type="RefSeq" id="XP_018136680.1">
    <property type="nucleotide sequence ID" value="XM_018289520.1"/>
</dbReference>
<keyword evidence="3" id="KW-1185">Reference proteome</keyword>
<organism evidence="2 3">
    <name type="scientific">Pochonia chlamydosporia 170</name>
    <dbReference type="NCBI Taxonomy" id="1380566"/>
    <lineage>
        <taxon>Eukaryota</taxon>
        <taxon>Fungi</taxon>
        <taxon>Dikarya</taxon>
        <taxon>Ascomycota</taxon>
        <taxon>Pezizomycotina</taxon>
        <taxon>Sordariomycetes</taxon>
        <taxon>Hypocreomycetidae</taxon>
        <taxon>Hypocreales</taxon>
        <taxon>Clavicipitaceae</taxon>
        <taxon>Pochonia</taxon>
    </lineage>
</organism>
<dbReference type="KEGG" id="pchm:VFPPC_11282"/>
<evidence type="ECO:0000256" key="1">
    <source>
        <dbReference type="SAM" id="Phobius"/>
    </source>
</evidence>
<keyword evidence="1" id="KW-1133">Transmembrane helix</keyword>
<gene>
    <name evidence="2" type="ORF">VFPPC_11282</name>
</gene>
<dbReference type="GeneID" id="28853514"/>
<evidence type="ECO:0008006" key="4">
    <source>
        <dbReference type="Google" id="ProtNLM"/>
    </source>
</evidence>
<protein>
    <recommendedName>
        <fullName evidence="4">DUF1772-domain-containing protein</fullName>
    </recommendedName>
</protein>
<proteinExistence type="predicted"/>
<reference evidence="2 3" key="1">
    <citation type="journal article" date="2016" name="PLoS Pathog.">
        <title>Biosynthesis of antibiotic leucinostatins in bio-control fungus Purpureocillium lilacinum and their inhibition on phytophthora revealed by genome mining.</title>
        <authorList>
            <person name="Wang G."/>
            <person name="Liu Z."/>
            <person name="Lin R."/>
            <person name="Li E."/>
            <person name="Mao Z."/>
            <person name="Ling J."/>
            <person name="Yang Y."/>
            <person name="Yin W.B."/>
            <person name="Xie B."/>
        </authorList>
    </citation>
    <scope>NUCLEOTIDE SEQUENCE [LARGE SCALE GENOMIC DNA]</scope>
    <source>
        <strain evidence="2">170</strain>
    </source>
</reference>
<evidence type="ECO:0000313" key="2">
    <source>
        <dbReference type="EMBL" id="OAQ58533.1"/>
    </source>
</evidence>